<dbReference type="AlphaFoldDB" id="A0A239JQE8"/>
<gene>
    <name evidence="5" type="ORF">SAMN04488078_105510</name>
</gene>
<protein>
    <recommendedName>
        <fullName evidence="4">Carbohydrate-binding module family 96 domain-containing protein</fullName>
    </recommendedName>
</protein>
<dbReference type="RefSeq" id="WP_089279738.1">
    <property type="nucleotide sequence ID" value="NZ_FZON01000055.1"/>
</dbReference>
<comment type="subcellular location">
    <subcellularLocation>
        <location evidence="1">Secreted</location>
    </subcellularLocation>
</comment>
<reference evidence="5 6" key="1">
    <citation type="submission" date="2017-06" db="EMBL/GenBank/DDBJ databases">
        <authorList>
            <person name="Kim H.J."/>
            <person name="Triplett B.A."/>
        </authorList>
    </citation>
    <scope>NUCLEOTIDE SEQUENCE [LARGE SCALE GENOMIC DNA]</scope>
    <source>
        <strain evidence="5 6">DSM 11445</strain>
    </source>
</reference>
<keyword evidence="3" id="KW-0732">Signal</keyword>
<dbReference type="GO" id="GO:0005576">
    <property type="term" value="C:extracellular region"/>
    <property type="evidence" value="ECO:0007669"/>
    <property type="project" value="UniProtKB-SubCell"/>
</dbReference>
<organism evidence="5 6">
    <name type="scientific">Antarctobacter heliothermus</name>
    <dbReference type="NCBI Taxonomy" id="74033"/>
    <lineage>
        <taxon>Bacteria</taxon>
        <taxon>Pseudomonadati</taxon>
        <taxon>Pseudomonadota</taxon>
        <taxon>Alphaproteobacteria</taxon>
        <taxon>Rhodobacterales</taxon>
        <taxon>Roseobacteraceae</taxon>
        <taxon>Antarctobacter</taxon>
    </lineage>
</organism>
<evidence type="ECO:0000313" key="6">
    <source>
        <dbReference type="Proteomes" id="UP000198440"/>
    </source>
</evidence>
<evidence type="ECO:0000256" key="1">
    <source>
        <dbReference type="ARBA" id="ARBA00004613"/>
    </source>
</evidence>
<keyword evidence="2" id="KW-0964">Secreted</keyword>
<dbReference type="InterPro" id="IPR055372">
    <property type="entry name" value="CBM96"/>
</dbReference>
<dbReference type="NCBIfam" id="NF033679">
    <property type="entry name" value="DNRLRE_dom"/>
    <property type="match status" value="1"/>
</dbReference>
<sequence>MTGTRNAVVAVWHAGVRCLLGGVLALELGVGAAMAQPVLDAAGVEDFLIDHLANDLGLSGASVVIEDRAVLITLGFADVAEDEVVSKLASVLRSAGTAAHWSDTVHVTGHDLASTLFSMQVPTAAITAYVGGEITYEAYLSSWVIAGLDSPQARASAAPVVVAPSGDTHVYAYNWQGWHRANWGGYHVLGAGWHPAGGEKRSFLMFDLAGIDLDKVRRAELRLYHYHTSGDAAQSLGVFRVVEAWQEGRGTYQPGTPALAGETTWVRQPAFDPRPAARLDLLRPPERVVTVDVTALVQAWASGLPNRGLMLGTLGRPEPDTPEAMFGFYAREHPDPDKRPALVLYADTGASVRAEPAGPAHWVVIDGTISGDAVTDYELEFDGEIHQVDGTVGGHVVTETGDDRITGNRVLGRVGDGADGFRVTGTLRTLTLSAPEAARVVMDGKQIWAPVPASDAPGDYHEPARSSAERKAIIDAVRGPISAEIGTELVFDVVRLRSDATWAFVDATPLLPDGSPVDWAKTPFADAWAHGMMTQTVWALLYRDPGGWRVVDHVIGPTDVYWYGWVKQFGLPVAVFHEP</sequence>
<dbReference type="Proteomes" id="UP000198440">
    <property type="component" value="Unassembled WGS sequence"/>
</dbReference>
<evidence type="ECO:0000313" key="5">
    <source>
        <dbReference type="EMBL" id="SNT07648.1"/>
    </source>
</evidence>
<name>A0A239JQE8_9RHOB</name>
<evidence type="ECO:0000259" key="4">
    <source>
        <dbReference type="Pfam" id="PF24517"/>
    </source>
</evidence>
<accession>A0A239JQE8</accession>
<evidence type="ECO:0000256" key="3">
    <source>
        <dbReference type="ARBA" id="ARBA00022729"/>
    </source>
</evidence>
<feature type="domain" description="Carbohydrate-binding module family 96" evidence="4">
    <location>
        <begin position="162"/>
        <end position="312"/>
    </location>
</feature>
<dbReference type="Pfam" id="PF24517">
    <property type="entry name" value="CBM96"/>
    <property type="match status" value="1"/>
</dbReference>
<dbReference type="EMBL" id="FZON01000055">
    <property type="protein sequence ID" value="SNT07648.1"/>
    <property type="molecule type" value="Genomic_DNA"/>
</dbReference>
<proteinExistence type="predicted"/>
<evidence type="ECO:0000256" key="2">
    <source>
        <dbReference type="ARBA" id="ARBA00022525"/>
    </source>
</evidence>